<keyword evidence="3 4" id="KW-0408">Iron</keyword>
<gene>
    <name evidence="8" type="ORF">C8D93_10980</name>
</gene>
<keyword evidence="2 4" id="KW-0479">Metal-binding</keyword>
<proteinExistence type="predicted"/>
<evidence type="ECO:0000259" key="7">
    <source>
        <dbReference type="PROSITE" id="PS51007"/>
    </source>
</evidence>
<dbReference type="AlphaFoldDB" id="A0A318ED70"/>
<dbReference type="Proteomes" id="UP000248330">
    <property type="component" value="Unassembled WGS sequence"/>
</dbReference>
<dbReference type="InterPro" id="IPR051395">
    <property type="entry name" value="Cytochrome_c_Peroxidase/MauG"/>
</dbReference>
<keyword evidence="1 4" id="KW-0349">Heme</keyword>
<evidence type="ECO:0000256" key="1">
    <source>
        <dbReference type="ARBA" id="ARBA00022617"/>
    </source>
</evidence>
<organism evidence="8 9">
    <name type="scientific">Sinimarinibacterium flocculans</name>
    <dbReference type="NCBI Taxonomy" id="985250"/>
    <lineage>
        <taxon>Bacteria</taxon>
        <taxon>Pseudomonadati</taxon>
        <taxon>Pseudomonadota</taxon>
        <taxon>Gammaproteobacteria</taxon>
        <taxon>Nevskiales</taxon>
        <taxon>Nevskiaceae</taxon>
        <taxon>Sinimarinibacterium</taxon>
    </lineage>
</organism>
<comment type="caution">
    <text evidence="8">The sequence shown here is derived from an EMBL/GenBank/DDBJ whole genome shotgun (WGS) entry which is preliminary data.</text>
</comment>
<feature type="domain" description="Cytochrome c" evidence="7">
    <location>
        <begin position="51"/>
        <end position="210"/>
    </location>
</feature>
<evidence type="ECO:0000256" key="6">
    <source>
        <dbReference type="SAM" id="SignalP"/>
    </source>
</evidence>
<feature type="signal peptide" evidence="6">
    <location>
        <begin position="1"/>
        <end position="25"/>
    </location>
</feature>
<dbReference type="GO" id="GO:0046872">
    <property type="term" value="F:metal ion binding"/>
    <property type="evidence" value="ECO:0007669"/>
    <property type="project" value="UniProtKB-KW"/>
</dbReference>
<dbReference type="GO" id="GO:0004130">
    <property type="term" value="F:cytochrome-c peroxidase activity"/>
    <property type="evidence" value="ECO:0007669"/>
    <property type="project" value="TreeGrafter"/>
</dbReference>
<dbReference type="InterPro" id="IPR009056">
    <property type="entry name" value="Cyt_c-like_dom"/>
</dbReference>
<protein>
    <submittedName>
        <fullName evidence="8">CxxC motif-containing protein (DUF1111 family)</fullName>
    </submittedName>
</protein>
<name>A0A318ED70_9GAMM</name>
<dbReference type="Gene3D" id="1.10.760.10">
    <property type="entry name" value="Cytochrome c-like domain"/>
    <property type="match status" value="1"/>
</dbReference>
<dbReference type="InterPro" id="IPR036909">
    <property type="entry name" value="Cyt_c-like_dom_sf"/>
</dbReference>
<evidence type="ECO:0000256" key="2">
    <source>
        <dbReference type="ARBA" id="ARBA00022723"/>
    </source>
</evidence>
<dbReference type="PANTHER" id="PTHR30600:SF4">
    <property type="entry name" value="CYTOCHROME C DOMAIN-CONTAINING PROTEIN"/>
    <property type="match status" value="1"/>
</dbReference>
<evidence type="ECO:0000313" key="9">
    <source>
        <dbReference type="Proteomes" id="UP000248330"/>
    </source>
</evidence>
<feature type="chain" id="PRO_5016313121" evidence="6">
    <location>
        <begin position="26"/>
        <end position="432"/>
    </location>
</feature>
<dbReference type="EMBL" id="QICN01000009">
    <property type="protein sequence ID" value="PXV65701.1"/>
    <property type="molecule type" value="Genomic_DNA"/>
</dbReference>
<dbReference type="RefSeq" id="WP_245903928.1">
    <property type="nucleotide sequence ID" value="NZ_CAWNXA010000009.1"/>
</dbReference>
<accession>A0A318ED70</accession>
<dbReference type="Pfam" id="PF06537">
    <property type="entry name" value="DHOR"/>
    <property type="match status" value="2"/>
</dbReference>
<keyword evidence="6" id="KW-0732">Signal</keyword>
<dbReference type="PANTHER" id="PTHR30600">
    <property type="entry name" value="CYTOCHROME C PEROXIDASE-RELATED"/>
    <property type="match status" value="1"/>
</dbReference>
<evidence type="ECO:0000256" key="4">
    <source>
        <dbReference type="PROSITE-ProRule" id="PRU00433"/>
    </source>
</evidence>
<keyword evidence="9" id="KW-1185">Reference proteome</keyword>
<evidence type="ECO:0000256" key="5">
    <source>
        <dbReference type="SAM" id="MobiDB-lite"/>
    </source>
</evidence>
<feature type="region of interest" description="Disordered" evidence="5">
    <location>
        <begin position="251"/>
        <end position="277"/>
    </location>
</feature>
<dbReference type="GO" id="GO:0009055">
    <property type="term" value="F:electron transfer activity"/>
    <property type="evidence" value="ECO:0007669"/>
    <property type="project" value="InterPro"/>
</dbReference>
<evidence type="ECO:0000313" key="8">
    <source>
        <dbReference type="EMBL" id="PXV65701.1"/>
    </source>
</evidence>
<sequence>MHRPRRLRDLLGACLAGALSVSAAAADPATVPFTDRRDPPSYRVLTAEERDRYELGQTVFNTSWVPAGTPRAGRRDGLGPMFNAASCDACHNNGARGQGPAQSGPAPVGLVIQLGAGDAADPVYGHVLNTSAIEGHAPEGTVFVAYTERRGRYPDGREWRLREPRYELRALRLGTIGKHSLIKPRLAPALFGAGLLEAVPDAAIIALAERPQNGVRGQVSRRDGLIGRFGWQADSVSLDEQTARALSREMGLTSRGAERDDCGGADAACQRAPDGGQPEVSDDFFDAMLAFQRWLAVPRTDVDEATEADGAALFARTGCAACHRPDLPVTGAGPVRRIAAYTDLLLHDLGPPLADRGADGRPVPTLWRTAPLWGLGHAVSSGRPLALLHDGRARSIEEAVLWHDGAAAPARQRFGRLSHAERNRLLDWVALR</sequence>
<dbReference type="PROSITE" id="PS51007">
    <property type="entry name" value="CYTC"/>
    <property type="match status" value="2"/>
</dbReference>
<dbReference type="InterPro" id="IPR010538">
    <property type="entry name" value="DHOR"/>
</dbReference>
<reference evidence="8 9" key="1">
    <citation type="submission" date="2018-04" db="EMBL/GenBank/DDBJ databases">
        <title>Genomic Encyclopedia of Type Strains, Phase IV (KMG-IV): sequencing the most valuable type-strain genomes for metagenomic binning, comparative biology and taxonomic classification.</title>
        <authorList>
            <person name="Goeker M."/>
        </authorList>
    </citation>
    <scope>NUCLEOTIDE SEQUENCE [LARGE SCALE GENOMIC DNA]</scope>
    <source>
        <strain evidence="8 9">DSM 104150</strain>
    </source>
</reference>
<dbReference type="SUPFAM" id="SSF46626">
    <property type="entry name" value="Cytochrome c"/>
    <property type="match status" value="1"/>
</dbReference>
<dbReference type="GO" id="GO:0020037">
    <property type="term" value="F:heme binding"/>
    <property type="evidence" value="ECO:0007669"/>
    <property type="project" value="InterPro"/>
</dbReference>
<feature type="domain" description="Cytochrome c" evidence="7">
    <location>
        <begin position="305"/>
        <end position="432"/>
    </location>
</feature>
<evidence type="ECO:0000256" key="3">
    <source>
        <dbReference type="ARBA" id="ARBA00023004"/>
    </source>
</evidence>